<evidence type="ECO:0000313" key="4">
    <source>
        <dbReference type="EMBL" id="SDL17929.1"/>
    </source>
</evidence>
<dbReference type="GO" id="GO:0006631">
    <property type="term" value="P:fatty acid metabolic process"/>
    <property type="evidence" value="ECO:0007669"/>
    <property type="project" value="TreeGrafter"/>
</dbReference>
<reference evidence="4 5" key="1">
    <citation type="submission" date="2016-10" db="EMBL/GenBank/DDBJ databases">
        <authorList>
            <person name="de Groot N.N."/>
        </authorList>
    </citation>
    <scope>NUCLEOTIDE SEQUENCE [LARGE SCALE GENOMIC DNA]</scope>
    <source>
        <strain evidence="4 5">DSM 14789</strain>
    </source>
</reference>
<dbReference type="RefSeq" id="WP_089726121.1">
    <property type="nucleotide sequence ID" value="NZ_FNGI01000002.1"/>
</dbReference>
<evidence type="ECO:0000259" key="2">
    <source>
        <dbReference type="Pfam" id="PF00501"/>
    </source>
</evidence>
<sequence>MTDNTLLSAPWRHGMPMHSVAWHADTGTAVTLNELHARIAAWQTTLDGLAAPGQRWLLHHRDPFDFAAALIALWERGDSAVLPADDRPETLTALDAQTAGRLGDVADGHLPDHGGAKPRWGSLVAGRVAVSLYTSGSSGEPKRIDKTFAQLDAELATHAELWPLEGRLTISQVSHQHIYGLLFAILRPLCEGAPLAGATCRYPETLANWLMRLADARQGDSQVQAQVPPGAVLISAPPPLEHLPTELDWRAAPSVLARVYSSGAALSQAASEHAYGVLGVAVSEIYGSSETGGIAWRQQQRGECWTPLPGIEVRDDDHGCLWLRSPYLPSPGIWERQADRIALEGDGFRLLGRVDRIIKVGGKRLSLTGMDRALAAHPEVLQARTLALPRHDTRLGAIVQLRAEHLPVDHASRREMIAALRSKLLGAFEPTVIPRYWRFVESWPTNAQGKLSAELMARLFRDLDDRRQPRWLGVERLGDRQCRVTLEVPERLTYLPGHFDSRPVVPGVVMVQWACELAREHLELVGEFQRLERVKFARLLLPGERVTLTLAITPVAQGARLDFSLDGRHGAYASGKALFGHSADEREAVHVE</sequence>
<dbReference type="InterPro" id="IPR000873">
    <property type="entry name" value="AMP-dep_synth/lig_dom"/>
</dbReference>
<dbReference type="Gene3D" id="3.30.300.30">
    <property type="match status" value="1"/>
</dbReference>
<protein>
    <submittedName>
        <fullName evidence="4">Acyl-coenzyme A synthetase/AMP-(Fatty) acid ligase</fullName>
    </submittedName>
</protein>
<dbReference type="InterPro" id="IPR054545">
    <property type="entry name" value="ApeI-like"/>
</dbReference>
<feature type="domain" description="AMP-dependent synthetase/ligase" evidence="2">
    <location>
        <begin position="118"/>
        <end position="317"/>
    </location>
</feature>
<feature type="domain" description="ApeI dehydratase-like" evidence="3">
    <location>
        <begin position="479"/>
        <end position="576"/>
    </location>
</feature>
<dbReference type="Pfam" id="PF00501">
    <property type="entry name" value="AMP-binding"/>
    <property type="match status" value="1"/>
</dbReference>
<accession>A0A1G9HY89</accession>
<comment type="similarity">
    <text evidence="1">Belongs to the ATP-dependent AMP-binding enzyme family.</text>
</comment>
<dbReference type="Proteomes" id="UP000198654">
    <property type="component" value="Unassembled WGS sequence"/>
</dbReference>
<dbReference type="GO" id="GO:0031956">
    <property type="term" value="F:medium-chain fatty acid-CoA ligase activity"/>
    <property type="evidence" value="ECO:0007669"/>
    <property type="project" value="TreeGrafter"/>
</dbReference>
<dbReference type="AlphaFoldDB" id="A0A1G9HY89"/>
<dbReference type="SUPFAM" id="SSF54637">
    <property type="entry name" value="Thioesterase/thiol ester dehydrase-isomerase"/>
    <property type="match status" value="1"/>
</dbReference>
<dbReference type="PANTHER" id="PTHR43201">
    <property type="entry name" value="ACYL-COA SYNTHETASE"/>
    <property type="match status" value="1"/>
</dbReference>
<dbReference type="Pfam" id="PF22818">
    <property type="entry name" value="ApeI-like"/>
    <property type="match status" value="1"/>
</dbReference>
<evidence type="ECO:0000313" key="5">
    <source>
        <dbReference type="Proteomes" id="UP000198654"/>
    </source>
</evidence>
<organism evidence="4 5">
    <name type="scientific">Modicisalibacter muralis</name>
    <dbReference type="NCBI Taxonomy" id="119000"/>
    <lineage>
        <taxon>Bacteria</taxon>
        <taxon>Pseudomonadati</taxon>
        <taxon>Pseudomonadota</taxon>
        <taxon>Gammaproteobacteria</taxon>
        <taxon>Oceanospirillales</taxon>
        <taxon>Halomonadaceae</taxon>
        <taxon>Modicisalibacter</taxon>
    </lineage>
</organism>
<dbReference type="SUPFAM" id="SSF56801">
    <property type="entry name" value="Acetyl-CoA synthetase-like"/>
    <property type="match status" value="1"/>
</dbReference>
<dbReference type="InterPro" id="IPR042099">
    <property type="entry name" value="ANL_N_sf"/>
</dbReference>
<dbReference type="InterPro" id="IPR045851">
    <property type="entry name" value="AMP-bd_C_sf"/>
</dbReference>
<dbReference type="Gene3D" id="3.40.50.12780">
    <property type="entry name" value="N-terminal domain of ligase-like"/>
    <property type="match status" value="1"/>
</dbReference>
<dbReference type="InterPro" id="IPR029069">
    <property type="entry name" value="HotDog_dom_sf"/>
</dbReference>
<dbReference type="Gene3D" id="3.10.129.10">
    <property type="entry name" value="Hotdog Thioesterase"/>
    <property type="match status" value="1"/>
</dbReference>
<gene>
    <name evidence="4" type="ORF">SAMN05661010_00971</name>
</gene>
<evidence type="ECO:0000259" key="3">
    <source>
        <dbReference type="Pfam" id="PF22818"/>
    </source>
</evidence>
<keyword evidence="4" id="KW-0436">Ligase</keyword>
<dbReference type="OrthoDB" id="9787658at2"/>
<dbReference type="PANTHER" id="PTHR43201:SF8">
    <property type="entry name" value="ACYL-COA SYNTHETASE FAMILY MEMBER 3"/>
    <property type="match status" value="1"/>
</dbReference>
<proteinExistence type="inferred from homology"/>
<dbReference type="EMBL" id="FNGI01000002">
    <property type="protein sequence ID" value="SDL17929.1"/>
    <property type="molecule type" value="Genomic_DNA"/>
</dbReference>
<dbReference type="STRING" id="119000.SAMN05661010_00971"/>
<keyword evidence="5" id="KW-1185">Reference proteome</keyword>
<evidence type="ECO:0000256" key="1">
    <source>
        <dbReference type="ARBA" id="ARBA00006432"/>
    </source>
</evidence>
<name>A0A1G9HY89_9GAMM</name>